<accession>A0A699UY04</accession>
<gene>
    <name evidence="2" type="ORF">Tci_899821</name>
</gene>
<dbReference type="AlphaFoldDB" id="A0A699UY04"/>
<reference evidence="2" key="1">
    <citation type="journal article" date="2019" name="Sci. Rep.">
        <title>Draft genome of Tanacetum cinerariifolium, the natural source of mosquito coil.</title>
        <authorList>
            <person name="Yamashiro T."/>
            <person name="Shiraishi A."/>
            <person name="Satake H."/>
            <person name="Nakayama K."/>
        </authorList>
    </citation>
    <scope>NUCLEOTIDE SEQUENCE</scope>
</reference>
<protein>
    <submittedName>
        <fullName evidence="2">Uncharacterized protein</fullName>
    </submittedName>
</protein>
<feature type="compositionally biased region" description="Basic and acidic residues" evidence="1">
    <location>
        <begin position="83"/>
        <end position="102"/>
    </location>
</feature>
<dbReference type="EMBL" id="BKCJ011380334">
    <property type="protein sequence ID" value="GFD27852.1"/>
    <property type="molecule type" value="Genomic_DNA"/>
</dbReference>
<name>A0A699UY04_TANCI</name>
<evidence type="ECO:0000256" key="1">
    <source>
        <dbReference type="SAM" id="MobiDB-lite"/>
    </source>
</evidence>
<feature type="non-terminal residue" evidence="2">
    <location>
        <position position="136"/>
    </location>
</feature>
<feature type="non-terminal residue" evidence="2">
    <location>
        <position position="1"/>
    </location>
</feature>
<comment type="caution">
    <text evidence="2">The sequence shown here is derived from an EMBL/GenBank/DDBJ whole genome shotgun (WGS) entry which is preliminary data.</text>
</comment>
<organism evidence="2">
    <name type="scientific">Tanacetum cinerariifolium</name>
    <name type="common">Dalmatian daisy</name>
    <name type="synonym">Chrysanthemum cinerariifolium</name>
    <dbReference type="NCBI Taxonomy" id="118510"/>
    <lineage>
        <taxon>Eukaryota</taxon>
        <taxon>Viridiplantae</taxon>
        <taxon>Streptophyta</taxon>
        <taxon>Embryophyta</taxon>
        <taxon>Tracheophyta</taxon>
        <taxon>Spermatophyta</taxon>
        <taxon>Magnoliopsida</taxon>
        <taxon>eudicotyledons</taxon>
        <taxon>Gunneridae</taxon>
        <taxon>Pentapetalae</taxon>
        <taxon>asterids</taxon>
        <taxon>campanulids</taxon>
        <taxon>Asterales</taxon>
        <taxon>Asteraceae</taxon>
        <taxon>Asteroideae</taxon>
        <taxon>Anthemideae</taxon>
        <taxon>Anthemidinae</taxon>
        <taxon>Tanacetum</taxon>
    </lineage>
</organism>
<sequence length="136" mass="14574">PPVTTTTIPLLSQLNHFPLLSHLITHLSGNTPGELRLLSPHPPVADEPASPLGGELEINSLKARIKVLEDKDRGVAEQSGDDAPIKGRRLDEEEEAAERVNDDTEEMEIILTSMDAASILTSRGVQVVPTAAEVAT</sequence>
<proteinExistence type="predicted"/>
<evidence type="ECO:0000313" key="2">
    <source>
        <dbReference type="EMBL" id="GFD27852.1"/>
    </source>
</evidence>
<feature type="region of interest" description="Disordered" evidence="1">
    <location>
        <begin position="72"/>
        <end position="103"/>
    </location>
</feature>